<accession>A0ABW1ZAV8</accession>
<feature type="signal peptide" evidence="1">
    <location>
        <begin position="1"/>
        <end position="19"/>
    </location>
</feature>
<name>A0ABW1ZAV8_9BACT</name>
<keyword evidence="3" id="KW-1185">Reference proteome</keyword>
<sequence>MMKTPVLMLALATSALAHAQAKSSVKVKLNGETILLLGTTTHRVMVKVHTHEAKAPEGTDLYELQRNSPCTASRIPCVLTDSLELSVNGHPVWTQYSAYADLGDMGQLTLSRSGSDYLLTITGGDAAGSYIAKLRFNQSRVLSRVVAPGEDSTQPSERTYYYNSKRFE</sequence>
<gene>
    <name evidence="2" type="ORF">ACFQBQ_13620</name>
</gene>
<reference evidence="3" key="1">
    <citation type="journal article" date="2019" name="Int. J. Syst. Evol. Microbiol.">
        <title>The Global Catalogue of Microorganisms (GCM) 10K type strain sequencing project: providing services to taxonomists for standard genome sequencing and annotation.</title>
        <authorList>
            <consortium name="The Broad Institute Genomics Platform"/>
            <consortium name="The Broad Institute Genome Sequencing Center for Infectious Disease"/>
            <person name="Wu L."/>
            <person name="Ma J."/>
        </authorList>
    </citation>
    <scope>NUCLEOTIDE SEQUENCE [LARGE SCALE GENOMIC DNA]</scope>
    <source>
        <strain evidence="3">CGMCC 1.16026</strain>
    </source>
</reference>
<evidence type="ECO:0000313" key="2">
    <source>
        <dbReference type="EMBL" id="MFC6646604.1"/>
    </source>
</evidence>
<feature type="chain" id="PRO_5045103356" evidence="1">
    <location>
        <begin position="20"/>
        <end position="168"/>
    </location>
</feature>
<dbReference type="EMBL" id="JBHSWI010000001">
    <property type="protein sequence ID" value="MFC6646604.1"/>
    <property type="molecule type" value="Genomic_DNA"/>
</dbReference>
<comment type="caution">
    <text evidence="2">The sequence shown here is derived from an EMBL/GenBank/DDBJ whole genome shotgun (WGS) entry which is preliminary data.</text>
</comment>
<dbReference type="RefSeq" id="WP_263370261.1">
    <property type="nucleotide sequence ID" value="NZ_JAGSYD010000001.1"/>
</dbReference>
<dbReference type="Proteomes" id="UP001596391">
    <property type="component" value="Unassembled WGS sequence"/>
</dbReference>
<protein>
    <submittedName>
        <fullName evidence="2">Uncharacterized protein</fullName>
    </submittedName>
</protein>
<proteinExistence type="predicted"/>
<keyword evidence="1" id="KW-0732">Signal</keyword>
<evidence type="ECO:0000256" key="1">
    <source>
        <dbReference type="SAM" id="SignalP"/>
    </source>
</evidence>
<organism evidence="2 3">
    <name type="scientific">Granulicella cerasi</name>
    <dbReference type="NCBI Taxonomy" id="741063"/>
    <lineage>
        <taxon>Bacteria</taxon>
        <taxon>Pseudomonadati</taxon>
        <taxon>Acidobacteriota</taxon>
        <taxon>Terriglobia</taxon>
        <taxon>Terriglobales</taxon>
        <taxon>Acidobacteriaceae</taxon>
        <taxon>Granulicella</taxon>
    </lineage>
</organism>
<evidence type="ECO:0000313" key="3">
    <source>
        <dbReference type="Proteomes" id="UP001596391"/>
    </source>
</evidence>